<reference evidence="2" key="1">
    <citation type="thesis" date="2020" institute="ProQuest LLC" country="789 East Eisenhower Parkway, Ann Arbor, MI, USA">
        <title>Comparative Genomics and Chromosome Evolution.</title>
        <authorList>
            <person name="Mudd A.B."/>
        </authorList>
    </citation>
    <scope>NUCLEOTIDE SEQUENCE</scope>
    <source>
        <strain evidence="2">1538</strain>
        <tissue evidence="2">Blood</tissue>
    </source>
</reference>
<keyword evidence="3" id="KW-1185">Reference proteome</keyword>
<feature type="compositionally biased region" description="Basic and acidic residues" evidence="1">
    <location>
        <begin position="157"/>
        <end position="170"/>
    </location>
</feature>
<feature type="compositionally biased region" description="Basic and acidic residues" evidence="1">
    <location>
        <begin position="126"/>
        <end position="149"/>
    </location>
</feature>
<sequence>MSPPHLPSSIRGNSMGLPHTVGVLFWSLHKSADELSDLSFRVAGLGRDARQLREKVNGADTDNEHTDFIDSSTNEEEEDSKYDTGLHMTVTPQVKRKPDLHSTPRVEDRTLISGSVPSPPSPSVSRQDRITEERRRPETLLLWRERERQQQLQQKQETLRRPSMEHRDSFPKVLPTSSPPAQS</sequence>
<gene>
    <name evidence="2" type="ORF">GDO54_005720</name>
</gene>
<evidence type="ECO:0000313" key="3">
    <source>
        <dbReference type="Proteomes" id="UP001181693"/>
    </source>
</evidence>
<proteinExistence type="predicted"/>
<dbReference type="EMBL" id="DYDO01000002">
    <property type="protein sequence ID" value="DBA29654.1"/>
    <property type="molecule type" value="Genomic_DNA"/>
</dbReference>
<evidence type="ECO:0000313" key="2">
    <source>
        <dbReference type="EMBL" id="DBA29654.1"/>
    </source>
</evidence>
<dbReference type="AlphaFoldDB" id="A0AAV3AEB3"/>
<protein>
    <submittedName>
        <fullName evidence="2">Uncharacterized protein</fullName>
    </submittedName>
</protein>
<organism evidence="2 3">
    <name type="scientific">Pyxicephalus adspersus</name>
    <name type="common">African bullfrog</name>
    <dbReference type="NCBI Taxonomy" id="30357"/>
    <lineage>
        <taxon>Eukaryota</taxon>
        <taxon>Metazoa</taxon>
        <taxon>Chordata</taxon>
        <taxon>Craniata</taxon>
        <taxon>Vertebrata</taxon>
        <taxon>Euteleostomi</taxon>
        <taxon>Amphibia</taxon>
        <taxon>Batrachia</taxon>
        <taxon>Anura</taxon>
        <taxon>Neobatrachia</taxon>
        <taxon>Ranoidea</taxon>
        <taxon>Pyxicephalidae</taxon>
        <taxon>Pyxicephalinae</taxon>
        <taxon>Pyxicephalus</taxon>
    </lineage>
</organism>
<name>A0AAV3AEB3_PYXAD</name>
<comment type="caution">
    <text evidence="2">The sequence shown here is derived from an EMBL/GenBank/DDBJ whole genome shotgun (WGS) entry which is preliminary data.</text>
</comment>
<feature type="compositionally biased region" description="Basic and acidic residues" evidence="1">
    <location>
        <begin position="54"/>
        <end position="68"/>
    </location>
</feature>
<dbReference type="Proteomes" id="UP001181693">
    <property type="component" value="Unassembled WGS sequence"/>
</dbReference>
<evidence type="ECO:0000256" key="1">
    <source>
        <dbReference type="SAM" id="MobiDB-lite"/>
    </source>
</evidence>
<accession>A0AAV3AEB3</accession>
<feature type="compositionally biased region" description="Basic and acidic residues" evidence="1">
    <location>
        <begin position="96"/>
        <end position="110"/>
    </location>
</feature>
<feature type="region of interest" description="Disordered" evidence="1">
    <location>
        <begin position="54"/>
        <end position="183"/>
    </location>
</feature>